<feature type="transmembrane region" description="Helical" evidence="6">
    <location>
        <begin position="78"/>
        <end position="109"/>
    </location>
</feature>
<dbReference type="PIRSF" id="PIRSF002808">
    <property type="entry name" value="Hexose_phosphate_transp"/>
    <property type="match status" value="1"/>
</dbReference>
<name>A0A8C1HFW6_CYPCA</name>
<feature type="transmembrane region" description="Helical" evidence="6">
    <location>
        <begin position="330"/>
        <end position="353"/>
    </location>
</feature>
<dbReference type="Pfam" id="PF07690">
    <property type="entry name" value="MFS_1"/>
    <property type="match status" value="1"/>
</dbReference>
<evidence type="ECO:0000256" key="6">
    <source>
        <dbReference type="SAM" id="Phobius"/>
    </source>
</evidence>
<sequence>MAKRGYGYYRATIFLAMFVGYTLYYFNRKTFSFVMPSVMQEITLDKDDLGLITSSQSLAYAISKFISGVLSDQMSARWLFSVGLFMVGGINVVFAQSSSVAVFSGLWFLNGLSQGLGWPPCAKLLRKWFEPSQFGTWWSLMSCSMNLAGGLGPIIATLMAQSYSWRFTLSISGLTCVVMSIFCLLLIRNEPSEVGLPNIEAGANKVKGGTSKNESTFKEFVFSPYLWVLSLGYLVVFGAKNAYTDWGQLFLIQDKGQSALTGSSFMSAMEIGGLLGSLAAGFLSDRAVAKHGLRLYGNPRHGLLLSMMAGMCVSMYLFRTTVTAHSSNVWIFLLGAVFGFSSYGPIALFGVLANESAPSNYCGTSNAIVGLMANVGGFLSGLPFAFWVAEITCTITTVGSFLLRNIRTKMGSLPKKAD</sequence>
<evidence type="ECO:0000256" key="5">
    <source>
        <dbReference type="ARBA" id="ARBA00023136"/>
    </source>
</evidence>
<dbReference type="InterPro" id="IPR051337">
    <property type="entry name" value="OPA_Antiporter"/>
</dbReference>
<dbReference type="Proteomes" id="UP001108240">
    <property type="component" value="Unplaced"/>
</dbReference>
<feature type="domain" description="Major facilitator superfamily (MFS) profile" evidence="7">
    <location>
        <begin position="13"/>
        <end position="418"/>
    </location>
</feature>
<dbReference type="GO" id="GO:0035435">
    <property type="term" value="P:phosphate ion transmembrane transport"/>
    <property type="evidence" value="ECO:0007669"/>
    <property type="project" value="TreeGrafter"/>
</dbReference>
<reference evidence="8" key="2">
    <citation type="submission" date="2025-09" db="UniProtKB">
        <authorList>
            <consortium name="Ensembl"/>
        </authorList>
    </citation>
    <scope>IDENTIFICATION</scope>
</reference>
<proteinExistence type="inferred from homology"/>
<dbReference type="AlphaFoldDB" id="A0A8C1HFW6"/>
<keyword evidence="9" id="KW-1185">Reference proteome</keyword>
<keyword evidence="4 6" id="KW-1133">Transmembrane helix</keyword>
<evidence type="ECO:0000256" key="2">
    <source>
        <dbReference type="ARBA" id="ARBA00009598"/>
    </source>
</evidence>
<feature type="transmembrane region" description="Helical" evidence="6">
    <location>
        <begin position="220"/>
        <end position="239"/>
    </location>
</feature>
<evidence type="ECO:0000256" key="4">
    <source>
        <dbReference type="ARBA" id="ARBA00022989"/>
    </source>
</evidence>
<evidence type="ECO:0000313" key="8">
    <source>
        <dbReference type="Ensembl" id="ENSCCRP00000047035.2"/>
    </source>
</evidence>
<dbReference type="PROSITE" id="PS50850">
    <property type="entry name" value="MFS"/>
    <property type="match status" value="1"/>
</dbReference>
<feature type="transmembrane region" description="Helical" evidence="6">
    <location>
        <begin position="137"/>
        <end position="160"/>
    </location>
</feature>
<dbReference type="InterPro" id="IPR036259">
    <property type="entry name" value="MFS_trans_sf"/>
</dbReference>
<reference evidence="8" key="1">
    <citation type="submission" date="2025-08" db="UniProtKB">
        <authorList>
            <consortium name="Ensembl"/>
        </authorList>
    </citation>
    <scope>IDENTIFICATION</scope>
</reference>
<protein>
    <submittedName>
        <fullName evidence="8">Solute carrier family 37 member 4a</fullName>
    </submittedName>
</protein>
<dbReference type="PANTHER" id="PTHR43826">
    <property type="entry name" value="GLUCOSE-6-PHOSPHATE EXCHANGER SLC37A4"/>
    <property type="match status" value="1"/>
</dbReference>
<dbReference type="InterPro" id="IPR020846">
    <property type="entry name" value="MFS_dom"/>
</dbReference>
<feature type="transmembrane region" description="Helical" evidence="6">
    <location>
        <begin position="260"/>
        <end position="282"/>
    </location>
</feature>
<dbReference type="GeneTree" id="ENSGT00730000111086"/>
<dbReference type="InterPro" id="IPR000849">
    <property type="entry name" value="Sugar_P_transporter"/>
</dbReference>
<dbReference type="SUPFAM" id="SSF103473">
    <property type="entry name" value="MFS general substrate transporter"/>
    <property type="match status" value="1"/>
</dbReference>
<organism evidence="8 9">
    <name type="scientific">Cyprinus carpio carpio</name>
    <dbReference type="NCBI Taxonomy" id="630221"/>
    <lineage>
        <taxon>Eukaryota</taxon>
        <taxon>Metazoa</taxon>
        <taxon>Chordata</taxon>
        <taxon>Craniata</taxon>
        <taxon>Vertebrata</taxon>
        <taxon>Euteleostomi</taxon>
        <taxon>Actinopterygii</taxon>
        <taxon>Neopterygii</taxon>
        <taxon>Teleostei</taxon>
        <taxon>Ostariophysi</taxon>
        <taxon>Cypriniformes</taxon>
        <taxon>Cyprinidae</taxon>
        <taxon>Cyprininae</taxon>
        <taxon>Cyprinus</taxon>
    </lineage>
</organism>
<comment type="subcellular location">
    <subcellularLocation>
        <location evidence="1">Endomembrane system</location>
        <topology evidence="1">Multi-pass membrane protein</topology>
    </subcellularLocation>
</comment>
<dbReference type="GO" id="GO:0061513">
    <property type="term" value="F:glucose 6-phosphate:phosphate antiporter activity"/>
    <property type="evidence" value="ECO:0007669"/>
    <property type="project" value="TreeGrafter"/>
</dbReference>
<dbReference type="OMA" id="RWFMGAG"/>
<dbReference type="GO" id="GO:0005789">
    <property type="term" value="C:endoplasmic reticulum membrane"/>
    <property type="evidence" value="ECO:0007669"/>
    <property type="project" value="TreeGrafter"/>
</dbReference>
<evidence type="ECO:0000256" key="1">
    <source>
        <dbReference type="ARBA" id="ARBA00004127"/>
    </source>
</evidence>
<evidence type="ECO:0000313" key="9">
    <source>
        <dbReference type="Proteomes" id="UP001108240"/>
    </source>
</evidence>
<dbReference type="CDD" id="cd17343">
    <property type="entry name" value="MFS_SLC37A4"/>
    <property type="match status" value="1"/>
</dbReference>
<accession>A0A8C1HFW6</accession>
<feature type="transmembrane region" description="Helical" evidence="6">
    <location>
        <begin position="6"/>
        <end position="26"/>
    </location>
</feature>
<comment type="similarity">
    <text evidence="2">Belongs to the major facilitator superfamily. Organophosphate:Pi antiporter (OPA) (TC 2.A.1.4) family.</text>
</comment>
<feature type="transmembrane region" description="Helical" evidence="6">
    <location>
        <begin position="302"/>
        <end position="318"/>
    </location>
</feature>
<feature type="transmembrane region" description="Helical" evidence="6">
    <location>
        <begin position="167"/>
        <end position="187"/>
    </location>
</feature>
<evidence type="ECO:0000259" key="7">
    <source>
        <dbReference type="PROSITE" id="PS50850"/>
    </source>
</evidence>
<evidence type="ECO:0000256" key="3">
    <source>
        <dbReference type="ARBA" id="ARBA00022692"/>
    </source>
</evidence>
<dbReference type="FunFam" id="1.20.1250.20:FF:000111">
    <property type="entry name" value="Solute carrier family 37 member 4"/>
    <property type="match status" value="1"/>
</dbReference>
<keyword evidence="5 6" id="KW-0472">Membrane</keyword>
<dbReference type="InterPro" id="IPR011701">
    <property type="entry name" value="MFS"/>
</dbReference>
<dbReference type="Gene3D" id="1.20.1250.20">
    <property type="entry name" value="MFS general substrate transporter like domains"/>
    <property type="match status" value="2"/>
</dbReference>
<dbReference type="PANTHER" id="PTHR43826:SF11">
    <property type="entry name" value="GLUCOSE-6-PHOSPHATE TRANSLOCASE ISOFORM X1"/>
    <property type="match status" value="1"/>
</dbReference>
<dbReference type="Ensembl" id="ENSCCRT00000050967.2">
    <property type="protein sequence ID" value="ENSCCRP00000047035.2"/>
    <property type="gene ID" value="ENSCCRG00000048695.2"/>
</dbReference>
<keyword evidence="3 6" id="KW-0812">Transmembrane</keyword>